<dbReference type="EMBL" id="CP014587">
    <property type="protein sequence ID" value="ANZ77761.1"/>
    <property type="molecule type" value="Genomic_DNA"/>
</dbReference>
<evidence type="ECO:0000313" key="5">
    <source>
        <dbReference type="Proteomes" id="UP000094565"/>
    </source>
</evidence>
<dbReference type="OrthoDB" id="10253878at2759"/>
<gene>
    <name evidence="4" type="primary">CBP3</name>
    <name evidence="4" type="ORF">ATY40_BA7505046</name>
</gene>
<dbReference type="AlphaFoldDB" id="A0A1B2JIM4"/>
<evidence type="ECO:0000256" key="1">
    <source>
        <dbReference type="ARBA" id="ARBA00006407"/>
    </source>
</evidence>
<dbReference type="Pfam" id="PF03981">
    <property type="entry name" value="Ubiq_cyt_C_chap"/>
    <property type="match status" value="1"/>
</dbReference>
<evidence type="ECO:0000256" key="2">
    <source>
        <dbReference type="SAM" id="MobiDB-lite"/>
    </source>
</evidence>
<reference evidence="4 5" key="1">
    <citation type="submission" date="2016-02" db="EMBL/GenBank/DDBJ databases">
        <title>Comparative genomic and transcriptomic foundation for Pichia pastoris.</title>
        <authorList>
            <person name="Love K.R."/>
            <person name="Shah K.A."/>
            <person name="Whittaker C.A."/>
            <person name="Wu J."/>
            <person name="Bartlett M.C."/>
            <person name="Ma D."/>
            <person name="Leeson R.L."/>
            <person name="Priest M."/>
            <person name="Young S.K."/>
            <person name="Love J.C."/>
        </authorList>
    </citation>
    <scope>NUCLEOTIDE SEQUENCE [LARGE SCALE GENOMIC DNA]</scope>
    <source>
        <strain evidence="4 5">ATCC 28485</strain>
    </source>
</reference>
<organism evidence="4 5">
    <name type="scientific">Komagataella pastoris</name>
    <name type="common">Yeast</name>
    <name type="synonym">Pichia pastoris</name>
    <dbReference type="NCBI Taxonomy" id="4922"/>
    <lineage>
        <taxon>Eukaryota</taxon>
        <taxon>Fungi</taxon>
        <taxon>Dikarya</taxon>
        <taxon>Ascomycota</taxon>
        <taxon>Saccharomycotina</taxon>
        <taxon>Pichiomycetes</taxon>
        <taxon>Pichiales</taxon>
        <taxon>Pichiaceae</taxon>
        <taxon>Komagataella</taxon>
    </lineage>
</organism>
<proteinExistence type="inferred from homology"/>
<dbReference type="Proteomes" id="UP000094565">
    <property type="component" value="Chromosome 4"/>
</dbReference>
<dbReference type="PANTHER" id="PTHR12184:SF1">
    <property type="entry name" value="UBIQUINOL-CYTOCHROME-C REDUCTASE COMPLEX ASSEMBLY FACTOR 1"/>
    <property type="match status" value="1"/>
</dbReference>
<keyword evidence="5" id="KW-1185">Reference proteome</keyword>
<dbReference type="InterPro" id="IPR021150">
    <property type="entry name" value="Ubiq_cyt_c_chap"/>
</dbReference>
<feature type="domain" description="Ubiquinol-cytochrome c chaperone" evidence="3">
    <location>
        <begin position="134"/>
        <end position="277"/>
    </location>
</feature>
<evidence type="ECO:0000259" key="3">
    <source>
        <dbReference type="Pfam" id="PF03981"/>
    </source>
</evidence>
<evidence type="ECO:0000313" key="4">
    <source>
        <dbReference type="EMBL" id="ANZ77761.1"/>
    </source>
</evidence>
<dbReference type="InterPro" id="IPR007129">
    <property type="entry name" value="Ubiqinol_cyt_c_chaperone_CPB3"/>
</dbReference>
<name>A0A1B2JIM4_PICPA</name>
<comment type="similarity">
    <text evidence="1">Belongs to the CBP3 family.</text>
</comment>
<dbReference type="GO" id="GO:0034551">
    <property type="term" value="P:mitochondrial respiratory chain complex III assembly"/>
    <property type="evidence" value="ECO:0007669"/>
    <property type="project" value="TreeGrafter"/>
</dbReference>
<dbReference type="PANTHER" id="PTHR12184">
    <property type="entry name" value="UBIQUINOL-CYTOCHROME C REDUCTASE COMPLEX ASSEMBLY FACTOR 1 FAMILY MEMBER"/>
    <property type="match status" value="1"/>
</dbReference>
<accession>A0A1B2JIM4</accession>
<protein>
    <submittedName>
        <fullName evidence="4">BA75_05046T0</fullName>
    </submittedName>
</protein>
<feature type="compositionally biased region" description="Polar residues" evidence="2">
    <location>
        <begin position="33"/>
        <end position="47"/>
    </location>
</feature>
<sequence>MSSLLTRRSPLFTNSLRALRRYQSVKVDGKLNPKTTPTELATSSTLPNIEKEHVPKRDIDPKRKLEVNKKETAGYIIPKWQEALGEAFIGLFKVDMDKIRSGSIGGSKYYYMCKDQGLQFKNEPLSDTAKFYYETLGLNRSFSQWFQITALHVWLLFVRMRAMPFKYGKLYQQKLVDRLFKDIELRLSEEMNVMSGSIRDNYLKDFNSQLRGIVMSYDEALISDDATLAAALWRNFFNGDKNVDLVHVEAMVRYIRMQLYVLDKTSDREFGFGDFQFVKPNEVVEPLTKENEEQLREKVREKYEPLEGKQLPSNRSILSLEE</sequence>
<feature type="region of interest" description="Disordered" evidence="2">
    <location>
        <begin position="30"/>
        <end position="57"/>
    </location>
</feature>
<dbReference type="GO" id="GO:0005739">
    <property type="term" value="C:mitochondrion"/>
    <property type="evidence" value="ECO:0007669"/>
    <property type="project" value="TreeGrafter"/>
</dbReference>